<evidence type="ECO:0000256" key="2">
    <source>
        <dbReference type="ARBA" id="ARBA00029447"/>
    </source>
</evidence>
<dbReference type="RefSeq" id="WP_207678118.1">
    <property type="nucleotide sequence ID" value="NZ_CP061800.1"/>
</dbReference>
<dbReference type="PANTHER" id="PTHR43531">
    <property type="entry name" value="PROTEIN ICFG"/>
    <property type="match status" value="1"/>
</dbReference>
<dbReference type="GO" id="GO:0005886">
    <property type="term" value="C:plasma membrane"/>
    <property type="evidence" value="ECO:0007669"/>
    <property type="project" value="TreeGrafter"/>
</dbReference>
<gene>
    <name evidence="6" type="ORF">dnm_056030</name>
</gene>
<evidence type="ECO:0000259" key="5">
    <source>
        <dbReference type="PROSITE" id="PS50111"/>
    </source>
</evidence>
<reference evidence="6" key="1">
    <citation type="journal article" date="2021" name="Microb. Physiol.">
        <title>Proteogenomic Insights into the Physiology of Marine, Sulfate-Reducing, Filamentous Desulfonema limicola and Desulfonema magnum.</title>
        <authorList>
            <person name="Schnaars V."/>
            <person name="Wohlbrand L."/>
            <person name="Scheve S."/>
            <person name="Hinrichs C."/>
            <person name="Reinhardt R."/>
            <person name="Rabus R."/>
        </authorList>
    </citation>
    <scope>NUCLEOTIDE SEQUENCE</scope>
    <source>
        <strain evidence="6">4be13</strain>
    </source>
</reference>
<accession>A0A975GQ61</accession>
<dbReference type="AlphaFoldDB" id="A0A975GQ61"/>
<evidence type="ECO:0000313" key="7">
    <source>
        <dbReference type="Proteomes" id="UP000663722"/>
    </source>
</evidence>
<keyword evidence="4" id="KW-0472">Membrane</keyword>
<dbReference type="Proteomes" id="UP000663722">
    <property type="component" value="Chromosome"/>
</dbReference>
<feature type="domain" description="Methyl-accepting transducer" evidence="5">
    <location>
        <begin position="352"/>
        <end position="581"/>
    </location>
</feature>
<dbReference type="EMBL" id="CP061800">
    <property type="protein sequence ID" value="QTA89547.1"/>
    <property type="molecule type" value="Genomic_DNA"/>
</dbReference>
<feature type="transmembrane region" description="Helical" evidence="4">
    <location>
        <begin position="12"/>
        <end position="32"/>
    </location>
</feature>
<dbReference type="KEGG" id="dmm:dnm_056030"/>
<evidence type="ECO:0000256" key="1">
    <source>
        <dbReference type="ARBA" id="ARBA00022500"/>
    </source>
</evidence>
<dbReference type="GO" id="GO:0007165">
    <property type="term" value="P:signal transduction"/>
    <property type="evidence" value="ECO:0007669"/>
    <property type="project" value="UniProtKB-KW"/>
</dbReference>
<evidence type="ECO:0000256" key="3">
    <source>
        <dbReference type="PROSITE-ProRule" id="PRU00284"/>
    </source>
</evidence>
<evidence type="ECO:0000256" key="4">
    <source>
        <dbReference type="SAM" id="Phobius"/>
    </source>
</evidence>
<proteinExistence type="inferred from homology"/>
<protein>
    <submittedName>
        <fullName evidence="6">Methyl-accepting chemotaxis protein domain-containing protein</fullName>
    </submittedName>
</protein>
<keyword evidence="4" id="KW-1133">Transmembrane helix</keyword>
<comment type="similarity">
    <text evidence="2">Belongs to the methyl-accepting chemotaxis (MCP) protein family.</text>
</comment>
<dbReference type="Pfam" id="PF00015">
    <property type="entry name" value="MCPsignal"/>
    <property type="match status" value="1"/>
</dbReference>
<organism evidence="6 7">
    <name type="scientific">Desulfonema magnum</name>
    <dbReference type="NCBI Taxonomy" id="45655"/>
    <lineage>
        <taxon>Bacteria</taxon>
        <taxon>Pseudomonadati</taxon>
        <taxon>Thermodesulfobacteriota</taxon>
        <taxon>Desulfobacteria</taxon>
        <taxon>Desulfobacterales</taxon>
        <taxon>Desulfococcaceae</taxon>
        <taxon>Desulfonema</taxon>
    </lineage>
</organism>
<dbReference type="SMART" id="SM00283">
    <property type="entry name" value="MA"/>
    <property type="match status" value="1"/>
</dbReference>
<feature type="transmembrane region" description="Helical" evidence="4">
    <location>
        <begin position="315"/>
        <end position="334"/>
    </location>
</feature>
<dbReference type="PANTHER" id="PTHR43531:SF11">
    <property type="entry name" value="METHYL-ACCEPTING CHEMOTAXIS PROTEIN 3"/>
    <property type="match status" value="1"/>
</dbReference>
<dbReference type="GO" id="GO:0004888">
    <property type="term" value="F:transmembrane signaling receptor activity"/>
    <property type="evidence" value="ECO:0007669"/>
    <property type="project" value="TreeGrafter"/>
</dbReference>
<sequence>MFWEKMGVDKKIFGGFAIALILTTIIGGVSIWQLGNIGKIVHQLATLEIPETSAIVETERLMWKTHVLSHEFKYELNEQSKTEWAEYRDAIRKSLDKIIPITTALKHEDILKAVGVAKQNMNEYTKIGEEYVSLALENKEIEKQMEANGTVIEKQWTDYINGQNKKIQRSVEYWDIEDVGKRIIKLRFANNANGLYNKIRRHEYQYMMHQRSEDAAGLTDTSAKMVQMADKTFTLSKDPDDLKRGVLVRKHSEIYLNLMKKWIKNKKKQTDLVEHLHTQAMSIINMASETTTQAEKTARSISIKTKKLVSDIRRFLAMLLITTIISGCLFAFFITRSITIPVNRVIKSLSDGGEQVSSASSQVSSASRSLAERTSEQAASIEEASSSLTEISVMTRQNANHAEQANTIVKTSVQNIEQAKAFMTQLVQSMENIFESGKKTFKIIKTINEIAFRTNLLSLNAAIEAAKASDSGAGFAVVAQEIRNLSLQTAEAAEDTANLIKGTINKLHDGSRLVNKTHEAFNQMAEGTARLRELVHEISEASNDQDLAIGQVNRAVSEINKVVQQNASGSEESASASEELNVQADQMKTFVKELAALVSGGREGAGNGKESISRSQKRNKVDFKTYAMTFKGKNSGRSVVLEGHHLSSLSQNNFFKSDYKK</sequence>
<name>A0A975GQ61_9BACT</name>
<evidence type="ECO:0000313" key="6">
    <source>
        <dbReference type="EMBL" id="QTA89547.1"/>
    </source>
</evidence>
<keyword evidence="7" id="KW-1185">Reference proteome</keyword>
<dbReference type="SUPFAM" id="SSF58104">
    <property type="entry name" value="Methyl-accepting chemotaxis protein (MCP) signaling domain"/>
    <property type="match status" value="1"/>
</dbReference>
<dbReference type="Gene3D" id="1.10.287.950">
    <property type="entry name" value="Methyl-accepting chemotaxis protein"/>
    <property type="match status" value="1"/>
</dbReference>
<dbReference type="GO" id="GO:0006935">
    <property type="term" value="P:chemotaxis"/>
    <property type="evidence" value="ECO:0007669"/>
    <property type="project" value="UniProtKB-KW"/>
</dbReference>
<dbReference type="InterPro" id="IPR051310">
    <property type="entry name" value="MCP_chemotaxis"/>
</dbReference>
<dbReference type="InterPro" id="IPR004089">
    <property type="entry name" value="MCPsignal_dom"/>
</dbReference>
<keyword evidence="4" id="KW-0812">Transmembrane</keyword>
<keyword evidence="3" id="KW-0807">Transducer</keyword>
<dbReference type="PROSITE" id="PS50111">
    <property type="entry name" value="CHEMOTAXIS_TRANSDUC_2"/>
    <property type="match status" value="1"/>
</dbReference>
<keyword evidence="1" id="KW-0145">Chemotaxis</keyword>